<dbReference type="AlphaFoldDB" id="A0A7S3QAR1"/>
<organism evidence="1">
    <name type="scientific">Chaetoceros debilis</name>
    <dbReference type="NCBI Taxonomy" id="122233"/>
    <lineage>
        <taxon>Eukaryota</taxon>
        <taxon>Sar</taxon>
        <taxon>Stramenopiles</taxon>
        <taxon>Ochrophyta</taxon>
        <taxon>Bacillariophyta</taxon>
        <taxon>Coscinodiscophyceae</taxon>
        <taxon>Chaetocerotophycidae</taxon>
        <taxon>Chaetocerotales</taxon>
        <taxon>Chaetocerotaceae</taxon>
        <taxon>Chaetoceros</taxon>
    </lineage>
</organism>
<reference evidence="1" key="1">
    <citation type="submission" date="2021-01" db="EMBL/GenBank/DDBJ databases">
        <authorList>
            <person name="Corre E."/>
            <person name="Pelletier E."/>
            <person name="Niang G."/>
            <person name="Scheremetjew M."/>
            <person name="Finn R."/>
            <person name="Kale V."/>
            <person name="Holt S."/>
            <person name="Cochrane G."/>
            <person name="Meng A."/>
            <person name="Brown T."/>
            <person name="Cohen L."/>
        </authorList>
    </citation>
    <scope>NUCLEOTIDE SEQUENCE</scope>
    <source>
        <strain evidence="1">MM31A-1</strain>
    </source>
</reference>
<sequence>MKKSSCLLAACLYSTSEAFAPTRISNCKNVLVKMCPGGWGIGTPLDFQDEEYSNSKTVRRKRRKQASSADDVAYGAEAAERAANKYALEDSVSFTKRIQSEKENLQSQKKKDLLKIAKIAGLGDRLKPKVNNEQGGKYGKFEDDVDDFYTEDDGDNLDVRVY</sequence>
<name>A0A7S3QAR1_9STRA</name>
<protein>
    <submittedName>
        <fullName evidence="1">Uncharacterized protein</fullName>
    </submittedName>
</protein>
<accession>A0A7S3QAR1</accession>
<evidence type="ECO:0000313" key="1">
    <source>
        <dbReference type="EMBL" id="CAE0471522.1"/>
    </source>
</evidence>
<gene>
    <name evidence="1" type="ORF">CDEB00056_LOCUS16375</name>
</gene>
<proteinExistence type="predicted"/>
<dbReference type="EMBL" id="HBIO01021270">
    <property type="protein sequence ID" value="CAE0471522.1"/>
    <property type="molecule type" value="Transcribed_RNA"/>
</dbReference>